<name>A0AB34KEU2_9PEZI</name>
<keyword evidence="2" id="KW-0597">Phosphoprotein</keyword>
<keyword evidence="5" id="KW-1185">Reference proteome</keyword>
<dbReference type="Proteomes" id="UP000803884">
    <property type="component" value="Unassembled WGS sequence"/>
</dbReference>
<reference evidence="4 5" key="1">
    <citation type="journal article" date="2020" name="Microbiol. Resour. Announc.">
        <title>Draft Genome Sequence of a Cladosporium Species Isolated from the Mesophotic Ascidian Didemnum maculosum.</title>
        <authorList>
            <person name="Gioti A."/>
            <person name="Siaperas R."/>
            <person name="Nikolaivits E."/>
            <person name="Le Goff G."/>
            <person name="Ouazzani J."/>
            <person name="Kotoulas G."/>
            <person name="Topakas E."/>
        </authorList>
    </citation>
    <scope>NUCLEOTIDE SEQUENCE [LARGE SCALE GENOMIC DNA]</scope>
    <source>
        <strain evidence="4 5">TM138-S3</strain>
    </source>
</reference>
<evidence type="ECO:0000313" key="5">
    <source>
        <dbReference type="Proteomes" id="UP000803884"/>
    </source>
</evidence>
<feature type="non-terminal residue" evidence="4">
    <location>
        <position position="1"/>
    </location>
</feature>
<dbReference type="SMART" id="SM00823">
    <property type="entry name" value="PKS_PP"/>
    <property type="match status" value="1"/>
</dbReference>
<gene>
    <name evidence="4" type="ORF">WHR41_09698</name>
</gene>
<protein>
    <recommendedName>
        <fullName evidence="3">Carrier domain-containing protein</fullName>
    </recommendedName>
</protein>
<evidence type="ECO:0000259" key="3">
    <source>
        <dbReference type="PROSITE" id="PS50075"/>
    </source>
</evidence>
<keyword evidence="1" id="KW-0596">Phosphopantetheine</keyword>
<dbReference type="InterPro" id="IPR020806">
    <property type="entry name" value="PKS_PP-bd"/>
</dbReference>
<dbReference type="PROSITE" id="PS50075">
    <property type="entry name" value="CARRIER"/>
    <property type="match status" value="1"/>
</dbReference>
<comment type="caution">
    <text evidence="4">The sequence shown here is derived from an EMBL/GenBank/DDBJ whole genome shotgun (WGS) entry which is preliminary data.</text>
</comment>
<dbReference type="GO" id="GO:0031177">
    <property type="term" value="F:phosphopantetheine binding"/>
    <property type="evidence" value="ECO:0007669"/>
    <property type="project" value="InterPro"/>
</dbReference>
<sequence>TVSASFSTSEATWMTEADLHAIMIMCISGEITSCNFPPQLCTGLPSGGMLQLGQHELPEHYDRPFFALLKGLGVSAAAGKDNKVLSRRSEDFSHQISAVTSMEEARKCVVDAVKAHLAKGLGRSANLIESSEPLHSYGIDSLSALGFRTWVRETMKADVSMFDVINERSIGKLAAKIARISELTPVGLESGE</sequence>
<dbReference type="Pfam" id="PF00550">
    <property type="entry name" value="PP-binding"/>
    <property type="match status" value="1"/>
</dbReference>
<dbReference type="InterPro" id="IPR036736">
    <property type="entry name" value="ACP-like_sf"/>
</dbReference>
<dbReference type="RefSeq" id="XP_069224738.1">
    <property type="nucleotide sequence ID" value="XM_069378299.1"/>
</dbReference>
<dbReference type="GeneID" id="96011137"/>
<feature type="domain" description="Carrier" evidence="3">
    <location>
        <begin position="104"/>
        <end position="181"/>
    </location>
</feature>
<organism evidence="4 5">
    <name type="scientific">Cladosporium halotolerans</name>
    <dbReference type="NCBI Taxonomy" id="1052096"/>
    <lineage>
        <taxon>Eukaryota</taxon>
        <taxon>Fungi</taxon>
        <taxon>Dikarya</taxon>
        <taxon>Ascomycota</taxon>
        <taxon>Pezizomycotina</taxon>
        <taxon>Dothideomycetes</taxon>
        <taxon>Dothideomycetidae</taxon>
        <taxon>Cladosporiales</taxon>
        <taxon>Cladosporiaceae</taxon>
        <taxon>Cladosporium</taxon>
    </lineage>
</organism>
<dbReference type="Gene3D" id="1.10.1200.10">
    <property type="entry name" value="ACP-like"/>
    <property type="match status" value="1"/>
</dbReference>
<dbReference type="AlphaFoldDB" id="A0AB34KEU2"/>
<proteinExistence type="predicted"/>
<dbReference type="SUPFAM" id="SSF47336">
    <property type="entry name" value="ACP-like"/>
    <property type="match status" value="1"/>
</dbReference>
<dbReference type="InterPro" id="IPR009081">
    <property type="entry name" value="PP-bd_ACP"/>
</dbReference>
<dbReference type="EMBL" id="JAAQHG020000441">
    <property type="protein sequence ID" value="KAL1581629.1"/>
    <property type="molecule type" value="Genomic_DNA"/>
</dbReference>
<evidence type="ECO:0000313" key="4">
    <source>
        <dbReference type="EMBL" id="KAL1581629.1"/>
    </source>
</evidence>
<evidence type="ECO:0000256" key="2">
    <source>
        <dbReference type="ARBA" id="ARBA00022553"/>
    </source>
</evidence>
<accession>A0AB34KEU2</accession>
<evidence type="ECO:0000256" key="1">
    <source>
        <dbReference type="ARBA" id="ARBA00022450"/>
    </source>
</evidence>